<evidence type="ECO:0000259" key="1">
    <source>
        <dbReference type="Pfam" id="PF03551"/>
    </source>
</evidence>
<dbReference type="InterPro" id="IPR036388">
    <property type="entry name" value="WH-like_DNA-bd_sf"/>
</dbReference>
<dbReference type="KEGG" id="cai:Caci_8807"/>
<dbReference type="Proteomes" id="UP000000851">
    <property type="component" value="Chromosome"/>
</dbReference>
<dbReference type="SUPFAM" id="SSF46785">
    <property type="entry name" value="Winged helix' DNA-binding domain"/>
    <property type="match status" value="1"/>
</dbReference>
<dbReference type="Pfam" id="PF03551">
    <property type="entry name" value="PadR"/>
    <property type="match status" value="1"/>
</dbReference>
<evidence type="ECO:0000313" key="2">
    <source>
        <dbReference type="EMBL" id="ACU77620.1"/>
    </source>
</evidence>
<dbReference type="AlphaFoldDB" id="C7Q283"/>
<dbReference type="EMBL" id="CP001700">
    <property type="protein sequence ID" value="ACU77620.1"/>
    <property type="molecule type" value="Genomic_DNA"/>
</dbReference>
<dbReference type="PANTHER" id="PTHR43252:SF6">
    <property type="entry name" value="NEGATIVE TRANSCRIPTION REGULATOR PADR"/>
    <property type="match status" value="1"/>
</dbReference>
<feature type="domain" description="Transcription regulator PadR N-terminal" evidence="1">
    <location>
        <begin position="21"/>
        <end position="97"/>
    </location>
</feature>
<accession>C7Q283</accession>
<dbReference type="STRING" id="479433.Caci_8807"/>
<dbReference type="InterPro" id="IPR005149">
    <property type="entry name" value="Tscrpt_reg_PadR_N"/>
</dbReference>
<protein>
    <submittedName>
        <fullName evidence="2">Transcriptional regulator, PadR-like family</fullName>
    </submittedName>
</protein>
<dbReference type="HOGENOM" id="CLU_089258_4_0_11"/>
<keyword evidence="3" id="KW-1185">Reference proteome</keyword>
<dbReference type="Gene3D" id="1.10.10.10">
    <property type="entry name" value="Winged helix-like DNA-binding domain superfamily/Winged helix DNA-binding domain"/>
    <property type="match status" value="1"/>
</dbReference>
<gene>
    <name evidence="2" type="ordered locus">Caci_8807</name>
</gene>
<evidence type="ECO:0000313" key="3">
    <source>
        <dbReference type="Proteomes" id="UP000000851"/>
    </source>
</evidence>
<organism evidence="2 3">
    <name type="scientific">Catenulispora acidiphila (strain DSM 44928 / JCM 14897 / NBRC 102108 / NRRL B-24433 / ID139908)</name>
    <dbReference type="NCBI Taxonomy" id="479433"/>
    <lineage>
        <taxon>Bacteria</taxon>
        <taxon>Bacillati</taxon>
        <taxon>Actinomycetota</taxon>
        <taxon>Actinomycetes</taxon>
        <taxon>Catenulisporales</taxon>
        <taxon>Catenulisporaceae</taxon>
        <taxon>Catenulispora</taxon>
    </lineage>
</organism>
<dbReference type="PANTHER" id="PTHR43252">
    <property type="entry name" value="TRANSCRIPTIONAL REGULATOR YQJI"/>
    <property type="match status" value="1"/>
</dbReference>
<dbReference type="InterPro" id="IPR036390">
    <property type="entry name" value="WH_DNA-bd_sf"/>
</dbReference>
<reference evidence="2 3" key="1">
    <citation type="journal article" date="2009" name="Stand. Genomic Sci.">
        <title>Complete genome sequence of Catenulispora acidiphila type strain (ID 139908).</title>
        <authorList>
            <person name="Copeland A."/>
            <person name="Lapidus A."/>
            <person name="Glavina Del Rio T."/>
            <person name="Nolan M."/>
            <person name="Lucas S."/>
            <person name="Chen F."/>
            <person name="Tice H."/>
            <person name="Cheng J.F."/>
            <person name="Bruce D."/>
            <person name="Goodwin L."/>
            <person name="Pitluck S."/>
            <person name="Mikhailova N."/>
            <person name="Pati A."/>
            <person name="Ivanova N."/>
            <person name="Mavromatis K."/>
            <person name="Chen A."/>
            <person name="Palaniappan K."/>
            <person name="Chain P."/>
            <person name="Land M."/>
            <person name="Hauser L."/>
            <person name="Chang Y.J."/>
            <person name="Jeffries C.D."/>
            <person name="Chertkov O."/>
            <person name="Brettin T."/>
            <person name="Detter J.C."/>
            <person name="Han C."/>
            <person name="Ali Z."/>
            <person name="Tindall B.J."/>
            <person name="Goker M."/>
            <person name="Bristow J."/>
            <person name="Eisen J.A."/>
            <person name="Markowitz V."/>
            <person name="Hugenholtz P."/>
            <person name="Kyrpides N.C."/>
            <person name="Klenk H.P."/>
        </authorList>
    </citation>
    <scope>NUCLEOTIDE SEQUENCE [LARGE SCALE GENOMIC DNA]</scope>
    <source>
        <strain evidence="3">DSM 44928 / JCM 14897 / NBRC 102108 / NRRL B-24433 / ID139908</strain>
    </source>
</reference>
<dbReference type="OrthoDB" id="8443918at2"/>
<proteinExistence type="predicted"/>
<dbReference type="eggNOG" id="COG1695">
    <property type="taxonomic scope" value="Bacteria"/>
</dbReference>
<dbReference type="RefSeq" id="WP_015797344.1">
    <property type="nucleotide sequence ID" value="NC_013131.1"/>
</dbReference>
<name>C7Q283_CATAD</name>
<dbReference type="InParanoid" id="C7Q283"/>
<sequence length="215" mass="23697">MAAAQNSAAGATRRSPLALAVLALLGYKPLHPYGVQRLLKEWGKENVVNVGQRASLYKTMERLTAAGLIAVRETERDQQYPERTVYELTDAGREAARAWIDDIVRVPRPEYPEFPAALSFLMVLEPEVVLAALSERRETVAKTLAQAKQGMAEARQYGLPKVTLLDDEYLVAVTEAELRWIEGVVAELESGELTWSLAELQPFDEADTDAGTPGT</sequence>